<organism evidence="2 3">
    <name type="scientific">Pseudonocardia parietis</name>
    <dbReference type="NCBI Taxonomy" id="570936"/>
    <lineage>
        <taxon>Bacteria</taxon>
        <taxon>Bacillati</taxon>
        <taxon>Actinomycetota</taxon>
        <taxon>Actinomycetes</taxon>
        <taxon>Pseudonocardiales</taxon>
        <taxon>Pseudonocardiaceae</taxon>
        <taxon>Pseudonocardia</taxon>
    </lineage>
</organism>
<keyword evidence="3" id="KW-1185">Reference proteome</keyword>
<sequence length="183" mass="20438">MPSSEPAGPALPLREPHPAAAATIAELGARQLNLYKALANAPDMLDTWLRFAWSLRDDCTTPRVLRELMILRTASVMRADYEWHQHCEMARRAGASDEQIDGIAAWQTSDCYSERERVALMLTDAVLAGHVNDGVQYELARYFSDQERVELVLTAGFYTMVPRVLDALRVPIEDDPPEPGPDS</sequence>
<evidence type="ECO:0000313" key="3">
    <source>
        <dbReference type="Proteomes" id="UP001519295"/>
    </source>
</evidence>
<dbReference type="InterPro" id="IPR029032">
    <property type="entry name" value="AhpD-like"/>
</dbReference>
<name>A0ABS4VYH5_9PSEU</name>
<proteinExistence type="predicted"/>
<comment type="caution">
    <text evidence="2">The sequence shown here is derived from an EMBL/GenBank/DDBJ whole genome shotgun (WGS) entry which is preliminary data.</text>
</comment>
<accession>A0ABS4VYH5</accession>
<dbReference type="PANTHER" id="PTHR34846:SF5">
    <property type="entry name" value="CARBOXYMUCONOLACTONE DECARBOXYLASE-LIKE DOMAIN-CONTAINING PROTEIN"/>
    <property type="match status" value="1"/>
</dbReference>
<evidence type="ECO:0000259" key="1">
    <source>
        <dbReference type="Pfam" id="PF02627"/>
    </source>
</evidence>
<dbReference type="Gene3D" id="1.20.1290.10">
    <property type="entry name" value="AhpD-like"/>
    <property type="match status" value="1"/>
</dbReference>
<evidence type="ECO:0000313" key="2">
    <source>
        <dbReference type="EMBL" id="MBP2368980.1"/>
    </source>
</evidence>
<dbReference type="SUPFAM" id="SSF69118">
    <property type="entry name" value="AhpD-like"/>
    <property type="match status" value="1"/>
</dbReference>
<dbReference type="Proteomes" id="UP001519295">
    <property type="component" value="Unassembled WGS sequence"/>
</dbReference>
<dbReference type="EMBL" id="JAGINU010000001">
    <property type="protein sequence ID" value="MBP2368980.1"/>
    <property type="molecule type" value="Genomic_DNA"/>
</dbReference>
<reference evidence="2 3" key="1">
    <citation type="submission" date="2021-03" db="EMBL/GenBank/DDBJ databases">
        <title>Sequencing the genomes of 1000 actinobacteria strains.</title>
        <authorList>
            <person name="Klenk H.-P."/>
        </authorList>
    </citation>
    <scope>NUCLEOTIDE SEQUENCE [LARGE SCALE GENOMIC DNA]</scope>
    <source>
        <strain evidence="2 3">DSM 45256</strain>
    </source>
</reference>
<dbReference type="Pfam" id="PF02627">
    <property type="entry name" value="CMD"/>
    <property type="match status" value="1"/>
</dbReference>
<gene>
    <name evidence="2" type="ORF">JOF36_004676</name>
</gene>
<feature type="domain" description="Carboxymuconolactone decarboxylase-like" evidence="1">
    <location>
        <begin position="42"/>
        <end position="123"/>
    </location>
</feature>
<dbReference type="PANTHER" id="PTHR34846">
    <property type="entry name" value="4-CARBOXYMUCONOLACTONE DECARBOXYLASE FAMILY PROTEIN (AFU_ORTHOLOGUE AFUA_6G11590)"/>
    <property type="match status" value="1"/>
</dbReference>
<dbReference type="RefSeq" id="WP_210030719.1">
    <property type="nucleotide sequence ID" value="NZ_JAGINU010000001.1"/>
</dbReference>
<protein>
    <submittedName>
        <fullName evidence="2">Alkylhydroperoxidase family enzyme</fullName>
    </submittedName>
</protein>
<dbReference type="InterPro" id="IPR003779">
    <property type="entry name" value="CMD-like"/>
</dbReference>